<evidence type="ECO:0000256" key="5">
    <source>
        <dbReference type="ARBA" id="ARBA00023136"/>
    </source>
</evidence>
<gene>
    <name evidence="9" type="ORF">AK830_g9521</name>
</gene>
<name>A0A0P7B9L9_9HYPO</name>
<protein>
    <recommendedName>
        <fullName evidence="11">Major facilitator superfamily (MFS) profile domain-containing protein</fullName>
    </recommendedName>
</protein>
<dbReference type="Pfam" id="PF07690">
    <property type="entry name" value="MFS_1"/>
    <property type="match status" value="1"/>
</dbReference>
<dbReference type="Proteomes" id="UP000050424">
    <property type="component" value="Unassembled WGS sequence"/>
</dbReference>
<keyword evidence="4 8" id="KW-1133">Transmembrane helix</keyword>
<evidence type="ECO:0000256" key="3">
    <source>
        <dbReference type="ARBA" id="ARBA00022692"/>
    </source>
</evidence>
<evidence type="ECO:0000256" key="2">
    <source>
        <dbReference type="ARBA" id="ARBA00022448"/>
    </source>
</evidence>
<accession>A0A0P7B9L9</accession>
<proteinExistence type="predicted"/>
<reference evidence="9 10" key="1">
    <citation type="submission" date="2015-09" db="EMBL/GenBank/DDBJ databases">
        <title>Draft genome of a European isolate of the apple canker pathogen Neonectria ditissima.</title>
        <authorList>
            <person name="Gomez-Cortecero A."/>
            <person name="Harrison R.J."/>
            <person name="Armitage A.D."/>
        </authorList>
    </citation>
    <scope>NUCLEOTIDE SEQUENCE [LARGE SCALE GENOMIC DNA]</scope>
    <source>
        <strain evidence="9 10">R09/05</strain>
    </source>
</reference>
<dbReference type="SUPFAM" id="SSF103473">
    <property type="entry name" value="MFS general substrate transporter"/>
    <property type="match status" value="1"/>
</dbReference>
<keyword evidence="6" id="KW-0325">Glycoprotein</keyword>
<evidence type="ECO:0000256" key="1">
    <source>
        <dbReference type="ARBA" id="ARBA00004141"/>
    </source>
</evidence>
<feature type="transmembrane region" description="Helical" evidence="8">
    <location>
        <begin position="292"/>
        <end position="316"/>
    </location>
</feature>
<evidence type="ECO:0000256" key="7">
    <source>
        <dbReference type="SAM" id="MobiDB-lite"/>
    </source>
</evidence>
<comment type="caution">
    <text evidence="9">The sequence shown here is derived from an EMBL/GenBank/DDBJ whole genome shotgun (WGS) entry which is preliminary data.</text>
</comment>
<dbReference type="PANTHER" id="PTHR43791:SF55">
    <property type="entry name" value="TRANSPORTER, PUTATIVE (AFU_ORTHOLOGUE AFUA_6G01820)-RELATED"/>
    <property type="match status" value="1"/>
</dbReference>
<feature type="transmembrane region" description="Helical" evidence="8">
    <location>
        <begin position="451"/>
        <end position="474"/>
    </location>
</feature>
<feature type="transmembrane region" description="Helical" evidence="8">
    <location>
        <begin position="328"/>
        <end position="350"/>
    </location>
</feature>
<feature type="transmembrane region" description="Helical" evidence="8">
    <location>
        <begin position="419"/>
        <end position="439"/>
    </location>
</feature>
<feature type="transmembrane region" description="Helical" evidence="8">
    <location>
        <begin position="107"/>
        <end position="124"/>
    </location>
</feature>
<dbReference type="AlphaFoldDB" id="A0A0P7B9L9"/>
<comment type="subcellular location">
    <subcellularLocation>
        <location evidence="1">Membrane</location>
        <topology evidence="1">Multi-pass membrane protein</topology>
    </subcellularLocation>
</comment>
<feature type="region of interest" description="Disordered" evidence="7">
    <location>
        <begin position="516"/>
        <end position="557"/>
    </location>
</feature>
<evidence type="ECO:0008006" key="11">
    <source>
        <dbReference type="Google" id="ProtNLM"/>
    </source>
</evidence>
<dbReference type="GO" id="GO:0016020">
    <property type="term" value="C:membrane"/>
    <property type="evidence" value="ECO:0007669"/>
    <property type="project" value="UniProtKB-SubCell"/>
</dbReference>
<feature type="transmembrane region" description="Helical" evidence="8">
    <location>
        <begin position="194"/>
        <end position="213"/>
    </location>
</feature>
<dbReference type="InterPro" id="IPR036259">
    <property type="entry name" value="MFS_trans_sf"/>
</dbReference>
<keyword evidence="5 8" id="KW-0472">Membrane</keyword>
<evidence type="ECO:0000256" key="6">
    <source>
        <dbReference type="ARBA" id="ARBA00023180"/>
    </source>
</evidence>
<keyword evidence="3 8" id="KW-0812">Transmembrane</keyword>
<evidence type="ECO:0000313" key="10">
    <source>
        <dbReference type="Proteomes" id="UP000050424"/>
    </source>
</evidence>
<feature type="compositionally biased region" description="Basic and acidic residues" evidence="7">
    <location>
        <begin position="545"/>
        <end position="557"/>
    </location>
</feature>
<dbReference type="OrthoDB" id="1932925at2759"/>
<dbReference type="GO" id="GO:0022857">
    <property type="term" value="F:transmembrane transporter activity"/>
    <property type="evidence" value="ECO:0007669"/>
    <property type="project" value="InterPro"/>
</dbReference>
<keyword evidence="10" id="KW-1185">Reference proteome</keyword>
<feature type="transmembrane region" description="Helical" evidence="8">
    <location>
        <begin position="387"/>
        <end position="412"/>
    </location>
</feature>
<feature type="transmembrane region" description="Helical" evidence="8">
    <location>
        <begin position="357"/>
        <end position="375"/>
    </location>
</feature>
<dbReference type="Gene3D" id="1.20.1250.20">
    <property type="entry name" value="MFS general substrate transporter like domains"/>
    <property type="match status" value="1"/>
</dbReference>
<dbReference type="FunFam" id="1.20.1250.20:FF:000556">
    <property type="entry name" value="MFS transporter, putative (AFU_orthologue AFUA_1G17530)"/>
    <property type="match status" value="1"/>
</dbReference>
<evidence type="ECO:0000313" key="9">
    <source>
        <dbReference type="EMBL" id="KPM37054.1"/>
    </source>
</evidence>
<evidence type="ECO:0000256" key="4">
    <source>
        <dbReference type="ARBA" id="ARBA00022989"/>
    </source>
</evidence>
<dbReference type="PANTHER" id="PTHR43791">
    <property type="entry name" value="PERMEASE-RELATED"/>
    <property type="match status" value="1"/>
</dbReference>
<dbReference type="EMBL" id="LKCW01000179">
    <property type="protein sequence ID" value="KPM37054.1"/>
    <property type="molecule type" value="Genomic_DNA"/>
</dbReference>
<feature type="transmembrane region" description="Helical" evidence="8">
    <location>
        <begin position="162"/>
        <end position="182"/>
    </location>
</feature>
<feature type="compositionally biased region" description="Acidic residues" evidence="7">
    <location>
        <begin position="517"/>
        <end position="526"/>
    </location>
</feature>
<feature type="transmembrane region" description="Helical" evidence="8">
    <location>
        <begin position="69"/>
        <end position="87"/>
    </location>
</feature>
<evidence type="ECO:0000256" key="8">
    <source>
        <dbReference type="SAM" id="Phobius"/>
    </source>
</evidence>
<keyword evidence="2" id="KW-0813">Transport</keyword>
<sequence length="557" mass="61264">MAVSGLNNKDGTGAFGDDPKVIDEILAVDVLGEEARAIDPEVERRILRKIDLFLMPAMDMGLCTMTRKAILGSAALFGMTADLQLAVVDNSTVPPTTDTSRLSWATSIFYFGQLIGSYPMTYALQHFNSQYILGPVVMIWAVVCAAAAGVTSWRGLLAQRFFLGFTEAIVPTAFMITVSGYYTQSEQALRQSWWFSGTGWFTIIGGALNYGFAQINGGSLKPWQYIYVLAGGLTFLFGIWCFALPTSPLNSWFLTPEERLIAVERLRAGQTGVRNQEIKLSQIKEAALDPKVWLVALTMASAYTVNGAVSGFGPLIVSTFGYSALESILFQFPLGAICAVGIPLTGWLCSRYRDIRIVTLLACCLPVIAGFVTIWKSEWGHRPVAPVVGYSLIGFFGPVVGLTVTLGAANVAGETKKSFMASSVFVAYCVGNIVGPQLVRSNTKDRHYPELWAGLIGCYGITIVSASSLFAILYRENKKRSELAVDENERSRLAFKDLTDKENVYFRYAFNNRAPEETNDYTEEEPTSQREIKVLIPPDCNLSREPPELMDDRHLSE</sequence>
<organism evidence="9 10">
    <name type="scientific">Neonectria ditissima</name>
    <dbReference type="NCBI Taxonomy" id="78410"/>
    <lineage>
        <taxon>Eukaryota</taxon>
        <taxon>Fungi</taxon>
        <taxon>Dikarya</taxon>
        <taxon>Ascomycota</taxon>
        <taxon>Pezizomycotina</taxon>
        <taxon>Sordariomycetes</taxon>
        <taxon>Hypocreomycetidae</taxon>
        <taxon>Hypocreales</taxon>
        <taxon>Nectriaceae</taxon>
        <taxon>Neonectria</taxon>
    </lineage>
</organism>
<feature type="transmembrane region" description="Helical" evidence="8">
    <location>
        <begin position="131"/>
        <end position="150"/>
    </location>
</feature>
<dbReference type="InterPro" id="IPR011701">
    <property type="entry name" value="MFS"/>
</dbReference>
<feature type="transmembrane region" description="Helical" evidence="8">
    <location>
        <begin position="225"/>
        <end position="244"/>
    </location>
</feature>